<gene>
    <name evidence="1" type="ORF">KHA99_21025</name>
</gene>
<dbReference type="AlphaFoldDB" id="A0A942YXC2"/>
<organism evidence="1 2">
    <name type="scientific">Neobacillus rhizophilus</name>
    <dbReference type="NCBI Taxonomy" id="2833579"/>
    <lineage>
        <taxon>Bacteria</taxon>
        <taxon>Bacillati</taxon>
        <taxon>Bacillota</taxon>
        <taxon>Bacilli</taxon>
        <taxon>Bacillales</taxon>
        <taxon>Bacillaceae</taxon>
        <taxon>Neobacillus</taxon>
    </lineage>
</organism>
<reference evidence="1" key="1">
    <citation type="submission" date="2021-05" db="EMBL/GenBank/DDBJ databases">
        <title>Novel Bacillus species.</title>
        <authorList>
            <person name="Liu G."/>
        </authorList>
    </citation>
    <scope>NUCLEOTIDE SEQUENCE</scope>
    <source>
        <strain evidence="1">FJAT-49825</strain>
    </source>
</reference>
<dbReference type="Proteomes" id="UP000679749">
    <property type="component" value="Unassembled WGS sequence"/>
</dbReference>
<accession>A0A942YXC2</accession>
<protein>
    <submittedName>
        <fullName evidence="1">Uncharacterized protein</fullName>
    </submittedName>
</protein>
<name>A0A942YXC2_9BACI</name>
<proteinExistence type="predicted"/>
<dbReference type="EMBL" id="JAGYPF010000004">
    <property type="protein sequence ID" value="MBS4214935.1"/>
    <property type="molecule type" value="Genomic_DNA"/>
</dbReference>
<keyword evidence="2" id="KW-1185">Reference proteome</keyword>
<evidence type="ECO:0000313" key="1">
    <source>
        <dbReference type="EMBL" id="MBS4214935.1"/>
    </source>
</evidence>
<comment type="caution">
    <text evidence="1">The sequence shown here is derived from an EMBL/GenBank/DDBJ whole genome shotgun (WGS) entry which is preliminary data.</text>
</comment>
<sequence length="209" mass="24231">MKRLENQSIKMQKQTAESARKLVNNNVTRTIMEISLSRFPSVEKSKVLSELSIESSCYNHNYYMEDVDGTLINMGDLMMPSLLAPKPVVKQVVPEEISNKIDNYFKESKGRHARYFILKLYLSGGFTMAEIADYYNRKDDSSISKDIKKAKQEILDLLSEEELSKCYWWLKVPKPKVTVTTPSYPYAEDLKPLPKQKHWLDHLFKAPSK</sequence>
<dbReference type="RefSeq" id="WP_213119435.1">
    <property type="nucleotide sequence ID" value="NZ_JAGYPF010000004.1"/>
</dbReference>
<evidence type="ECO:0000313" key="2">
    <source>
        <dbReference type="Proteomes" id="UP000679749"/>
    </source>
</evidence>